<dbReference type="EMBL" id="HBEY01009460">
    <property type="protein sequence ID" value="CAD8601236.1"/>
    <property type="molecule type" value="Transcribed_RNA"/>
</dbReference>
<protein>
    <recommendedName>
        <fullName evidence="3">TIR domain-containing protein</fullName>
    </recommendedName>
</protein>
<dbReference type="InterPro" id="IPR035897">
    <property type="entry name" value="Toll_tir_struct_dom_sf"/>
</dbReference>
<keyword evidence="1" id="KW-0472">Membrane</keyword>
<sequence>MLRKLALTGFVLLIGETHDSGRALFAMLLSLLFFACIWAIQPYKRSTDNWLSVIIQLCLTLIYMCILLLKVCQTSASACSTLGFGNDGSGIFLLFLVFTFFVLLSLVLLGALHLVRESAAATGELHLRATDSVPELSAAHGITYHLFLSHIWGTGQDQVGVIKRQLLLCLPSIRVFLDVDDLKDIGALEQYINETAVVLIFLSKGYFFSRNCLREARASASRSKLLTLVHETDPIKGGLPLSESKMECPSDLFDYVFAENREVIRWHRVIEYQLVSIKQIALHVLVACPGIIQKQLTLGVYFPSELTCSEMHLKGKHAVQLLVSANNPGAKDIAAELVAVFPWISVSTVMESCSQFSSSDDQLEVGSAFPPRGLSAAKHNLKALGDHLSKVTYLVGRSNSNGAFFLLYLNKNTYLGQDGKRLADQIALALGAGVVIFMVHENDEALGGCEFGRFFSTTPGALISAGLYSDIALAFHEQPHREISWALAGCKLGATRRSIWSGLKATLPRIRVQLLARKTVPALPVL</sequence>
<keyword evidence="1" id="KW-0812">Transmembrane</keyword>
<feature type="transmembrane region" description="Helical" evidence="1">
    <location>
        <begin position="50"/>
        <end position="71"/>
    </location>
</feature>
<name>A0A7S0L3M2_9EUKA</name>
<organism evidence="2">
    <name type="scientific">Coccolithus braarudii</name>
    <dbReference type="NCBI Taxonomy" id="221442"/>
    <lineage>
        <taxon>Eukaryota</taxon>
        <taxon>Haptista</taxon>
        <taxon>Haptophyta</taxon>
        <taxon>Prymnesiophyceae</taxon>
        <taxon>Coccolithales</taxon>
        <taxon>Coccolithaceae</taxon>
        <taxon>Coccolithus</taxon>
    </lineage>
</organism>
<keyword evidence="1" id="KW-1133">Transmembrane helix</keyword>
<gene>
    <name evidence="2" type="ORF">CPEL01642_LOCUS4566</name>
</gene>
<accession>A0A7S0L3M2</accession>
<evidence type="ECO:0000313" key="2">
    <source>
        <dbReference type="EMBL" id="CAD8601236.1"/>
    </source>
</evidence>
<evidence type="ECO:0008006" key="3">
    <source>
        <dbReference type="Google" id="ProtNLM"/>
    </source>
</evidence>
<evidence type="ECO:0000256" key="1">
    <source>
        <dbReference type="SAM" id="Phobius"/>
    </source>
</evidence>
<dbReference type="Gene3D" id="3.40.50.10140">
    <property type="entry name" value="Toll/interleukin-1 receptor homology (TIR) domain"/>
    <property type="match status" value="1"/>
</dbReference>
<dbReference type="SUPFAM" id="SSF52200">
    <property type="entry name" value="Toll/Interleukin receptor TIR domain"/>
    <property type="match status" value="1"/>
</dbReference>
<feature type="transmembrane region" description="Helical" evidence="1">
    <location>
        <begin position="91"/>
        <end position="115"/>
    </location>
</feature>
<dbReference type="AlphaFoldDB" id="A0A7S0L3M2"/>
<proteinExistence type="predicted"/>
<reference evidence="2" key="1">
    <citation type="submission" date="2021-01" db="EMBL/GenBank/DDBJ databases">
        <authorList>
            <person name="Corre E."/>
            <person name="Pelletier E."/>
            <person name="Niang G."/>
            <person name="Scheremetjew M."/>
            <person name="Finn R."/>
            <person name="Kale V."/>
            <person name="Holt S."/>
            <person name="Cochrane G."/>
            <person name="Meng A."/>
            <person name="Brown T."/>
            <person name="Cohen L."/>
        </authorList>
    </citation>
    <scope>NUCLEOTIDE SEQUENCE</scope>
    <source>
        <strain evidence="2">PLY182g</strain>
    </source>
</reference>
<feature type="transmembrane region" description="Helical" evidence="1">
    <location>
        <begin position="27"/>
        <end position="43"/>
    </location>
</feature>